<proteinExistence type="predicted"/>
<reference evidence="2" key="1">
    <citation type="journal article" date="2020" name="Nat. Commun.">
        <title>Large-scale genome sequencing of mycorrhizal fungi provides insights into the early evolution of symbiotic traits.</title>
        <authorList>
            <person name="Miyauchi S."/>
            <person name="Kiss E."/>
            <person name="Kuo A."/>
            <person name="Drula E."/>
            <person name="Kohler A."/>
            <person name="Sanchez-Garcia M."/>
            <person name="Morin E."/>
            <person name="Andreopoulos B."/>
            <person name="Barry K.W."/>
            <person name="Bonito G."/>
            <person name="Buee M."/>
            <person name="Carver A."/>
            <person name="Chen C."/>
            <person name="Cichocki N."/>
            <person name="Clum A."/>
            <person name="Culley D."/>
            <person name="Crous P.W."/>
            <person name="Fauchery L."/>
            <person name="Girlanda M."/>
            <person name="Hayes R.D."/>
            <person name="Keri Z."/>
            <person name="LaButti K."/>
            <person name="Lipzen A."/>
            <person name="Lombard V."/>
            <person name="Magnuson J."/>
            <person name="Maillard F."/>
            <person name="Murat C."/>
            <person name="Nolan M."/>
            <person name="Ohm R.A."/>
            <person name="Pangilinan J."/>
            <person name="Pereira M.F."/>
            <person name="Perotto S."/>
            <person name="Peter M."/>
            <person name="Pfister S."/>
            <person name="Riley R."/>
            <person name="Sitrit Y."/>
            <person name="Stielow J.B."/>
            <person name="Szollosi G."/>
            <person name="Zifcakova L."/>
            <person name="Stursova M."/>
            <person name="Spatafora J.W."/>
            <person name="Tedersoo L."/>
            <person name="Vaario L.M."/>
            <person name="Yamada A."/>
            <person name="Yan M."/>
            <person name="Wang P."/>
            <person name="Xu J."/>
            <person name="Bruns T."/>
            <person name="Baldrian P."/>
            <person name="Vilgalys R."/>
            <person name="Dunand C."/>
            <person name="Henrissat B."/>
            <person name="Grigoriev I.V."/>
            <person name="Hibbett D."/>
            <person name="Nagy L.G."/>
            <person name="Martin F.M."/>
        </authorList>
    </citation>
    <scope>NUCLEOTIDE SEQUENCE</scope>
    <source>
        <strain evidence="2">UP504</strain>
    </source>
</reference>
<comment type="caution">
    <text evidence="2">The sequence shown here is derived from an EMBL/GenBank/DDBJ whole genome shotgun (WGS) entry which is preliminary data.</text>
</comment>
<protein>
    <recommendedName>
        <fullName evidence="1">Fungal-type protein kinase domain-containing protein</fullName>
    </recommendedName>
</protein>
<dbReference type="OrthoDB" id="3271139at2759"/>
<evidence type="ECO:0000313" key="3">
    <source>
        <dbReference type="Proteomes" id="UP000886523"/>
    </source>
</evidence>
<gene>
    <name evidence="2" type="ORF">BS47DRAFT_531784</name>
</gene>
<organism evidence="2 3">
    <name type="scientific">Hydnum rufescens UP504</name>
    <dbReference type="NCBI Taxonomy" id="1448309"/>
    <lineage>
        <taxon>Eukaryota</taxon>
        <taxon>Fungi</taxon>
        <taxon>Dikarya</taxon>
        <taxon>Basidiomycota</taxon>
        <taxon>Agaricomycotina</taxon>
        <taxon>Agaricomycetes</taxon>
        <taxon>Cantharellales</taxon>
        <taxon>Hydnaceae</taxon>
        <taxon>Hydnum</taxon>
    </lineage>
</organism>
<name>A0A9P6B4Z9_9AGAM</name>
<evidence type="ECO:0000259" key="1">
    <source>
        <dbReference type="Pfam" id="PF17667"/>
    </source>
</evidence>
<dbReference type="AlphaFoldDB" id="A0A9P6B4Z9"/>
<dbReference type="Proteomes" id="UP000886523">
    <property type="component" value="Unassembled WGS sequence"/>
</dbReference>
<accession>A0A9P6B4Z9</accession>
<dbReference type="EMBL" id="MU128932">
    <property type="protein sequence ID" value="KAF9517407.1"/>
    <property type="molecule type" value="Genomic_DNA"/>
</dbReference>
<dbReference type="InterPro" id="IPR040976">
    <property type="entry name" value="Pkinase_fungal"/>
</dbReference>
<dbReference type="Pfam" id="PF17667">
    <property type="entry name" value="Pkinase_fungal"/>
    <property type="match status" value="1"/>
</dbReference>
<sequence length="166" mass="19170">MPRGQMVTFIYHPQPSLLRDYCALKLPSDQTHWADIVCPMEFKKIDDKANQYDDMWKVVWSMHEIMGSDPLRRFVHGITIEDTTLTTSILSVYCSESPSLGWTSWVGKERIFCTKDEISTYAADAVRGRGTRVWSVYDKTDDPEGKTLFALKDTWVNADRPREGIR</sequence>
<feature type="domain" description="Fungal-type protein kinase" evidence="1">
    <location>
        <begin position="28"/>
        <end position="86"/>
    </location>
</feature>
<evidence type="ECO:0000313" key="2">
    <source>
        <dbReference type="EMBL" id="KAF9517407.1"/>
    </source>
</evidence>
<keyword evidence="3" id="KW-1185">Reference proteome</keyword>